<evidence type="ECO:0000256" key="5">
    <source>
        <dbReference type="ARBA" id="ARBA00022989"/>
    </source>
</evidence>
<evidence type="ECO:0000256" key="4">
    <source>
        <dbReference type="ARBA" id="ARBA00022692"/>
    </source>
</evidence>
<evidence type="ECO:0000256" key="6">
    <source>
        <dbReference type="ARBA" id="ARBA00023136"/>
    </source>
</evidence>
<evidence type="ECO:0000256" key="3">
    <source>
        <dbReference type="ARBA" id="ARBA00022475"/>
    </source>
</evidence>
<feature type="transmembrane region" description="Helical" evidence="7">
    <location>
        <begin position="253"/>
        <end position="272"/>
    </location>
</feature>
<keyword evidence="2 7" id="KW-0813">Transport</keyword>
<reference evidence="9 10" key="1">
    <citation type="submission" date="2021-01" db="EMBL/GenBank/DDBJ databases">
        <title>Whole genome sequence of Paenibacillus sonchi LMG 24727 for comparative genomics.</title>
        <authorList>
            <person name="Lee G."/>
            <person name="Kim M.-J."/>
            <person name="Lim K."/>
            <person name="Shin J.-H."/>
        </authorList>
    </citation>
    <scope>NUCLEOTIDE SEQUENCE [LARGE SCALE GENOMIC DNA]</scope>
    <source>
        <strain evidence="9 10">LMG 24727</strain>
    </source>
</reference>
<feature type="transmembrane region" description="Helical" evidence="7">
    <location>
        <begin position="108"/>
        <end position="128"/>
    </location>
</feature>
<comment type="subcellular location">
    <subcellularLocation>
        <location evidence="1 7">Cell membrane</location>
        <topology evidence="1 7">Multi-pass membrane protein</topology>
    </subcellularLocation>
</comment>
<comment type="similarity">
    <text evidence="7">Belongs to the binding-protein-dependent transport system permease family.</text>
</comment>
<feature type="transmembrane region" description="Helical" evidence="7">
    <location>
        <begin position="77"/>
        <end position="96"/>
    </location>
</feature>
<dbReference type="CDD" id="cd06261">
    <property type="entry name" value="TM_PBP2"/>
    <property type="match status" value="1"/>
</dbReference>
<keyword evidence="5 7" id="KW-1133">Transmembrane helix</keyword>
<sequence length="287" mass="31920">MVGERKISWFGVINTLILALVAVATLYPILYITAISLSDTVSVVQGKVFLFPKGLNFEAYGEVLKNDTIPRAYLNSVFYTALGTFVNLLFTAVAAYPLSQKGFFGRKFFMTAIVLTMFLNPGIIPTYVVVQQLGLTDSVWALVLPNAIWTMELIILKSFYENMSTQIREAALIDGASEYRILFNIVIPLSKPALASIGLFYFMGHWNSFFLPLIYLNDADKYPLQVVLRDMLIYSAENDAGLVDRSALAPQSIKNATIVLSMIPVLLIYPFAQKYFAKGVMLGSEKG</sequence>
<keyword evidence="6 7" id="KW-0472">Membrane</keyword>
<keyword evidence="10" id="KW-1185">Reference proteome</keyword>
<dbReference type="Pfam" id="PF00528">
    <property type="entry name" value="BPD_transp_1"/>
    <property type="match status" value="1"/>
</dbReference>
<evidence type="ECO:0000259" key="8">
    <source>
        <dbReference type="PROSITE" id="PS50928"/>
    </source>
</evidence>
<dbReference type="GO" id="GO:0055085">
    <property type="term" value="P:transmembrane transport"/>
    <property type="evidence" value="ECO:0007669"/>
    <property type="project" value="InterPro"/>
</dbReference>
<dbReference type="AlphaFoldDB" id="A0A974PAV4"/>
<accession>A0A974PAV4</accession>
<dbReference type="EMBL" id="CP068595">
    <property type="protein sequence ID" value="QQZ60465.1"/>
    <property type="molecule type" value="Genomic_DNA"/>
</dbReference>
<dbReference type="Proteomes" id="UP000595841">
    <property type="component" value="Chromosome"/>
</dbReference>
<keyword evidence="4 7" id="KW-0812">Transmembrane</keyword>
<protein>
    <submittedName>
        <fullName evidence="9">Carbohydrate ABC transporter permease</fullName>
    </submittedName>
</protein>
<dbReference type="InterPro" id="IPR000515">
    <property type="entry name" value="MetI-like"/>
</dbReference>
<dbReference type="PANTHER" id="PTHR43744:SF9">
    <property type="entry name" value="POLYGALACTURONAN_RHAMNOGALACTURONAN TRANSPORT SYSTEM PERMEASE PROTEIN YTCP"/>
    <property type="match status" value="1"/>
</dbReference>
<dbReference type="PROSITE" id="PS50928">
    <property type="entry name" value="ABC_TM1"/>
    <property type="match status" value="1"/>
</dbReference>
<name>A0A974PAV4_9BACL</name>
<feature type="domain" description="ABC transmembrane type-1" evidence="8">
    <location>
        <begin position="73"/>
        <end position="272"/>
    </location>
</feature>
<dbReference type="SUPFAM" id="SSF161098">
    <property type="entry name" value="MetI-like"/>
    <property type="match status" value="1"/>
</dbReference>
<proteinExistence type="inferred from homology"/>
<keyword evidence="3" id="KW-1003">Cell membrane</keyword>
<dbReference type="InterPro" id="IPR035906">
    <property type="entry name" value="MetI-like_sf"/>
</dbReference>
<evidence type="ECO:0000313" key="9">
    <source>
        <dbReference type="EMBL" id="QQZ60465.1"/>
    </source>
</evidence>
<evidence type="ECO:0000256" key="7">
    <source>
        <dbReference type="RuleBase" id="RU363032"/>
    </source>
</evidence>
<evidence type="ECO:0000256" key="2">
    <source>
        <dbReference type="ARBA" id="ARBA00022448"/>
    </source>
</evidence>
<organism evidence="9 10">
    <name type="scientific">Paenibacillus sonchi</name>
    <dbReference type="NCBI Taxonomy" id="373687"/>
    <lineage>
        <taxon>Bacteria</taxon>
        <taxon>Bacillati</taxon>
        <taxon>Bacillota</taxon>
        <taxon>Bacilli</taxon>
        <taxon>Bacillales</taxon>
        <taxon>Paenibacillaceae</taxon>
        <taxon>Paenibacillus</taxon>
        <taxon>Paenibacillus sonchi group</taxon>
    </lineage>
</organism>
<dbReference type="Gene3D" id="1.10.3720.10">
    <property type="entry name" value="MetI-like"/>
    <property type="match status" value="1"/>
</dbReference>
<feature type="transmembrane region" description="Helical" evidence="7">
    <location>
        <begin position="7"/>
        <end position="30"/>
    </location>
</feature>
<dbReference type="PANTHER" id="PTHR43744">
    <property type="entry name" value="ABC TRANSPORTER PERMEASE PROTEIN MG189-RELATED-RELATED"/>
    <property type="match status" value="1"/>
</dbReference>
<feature type="transmembrane region" description="Helical" evidence="7">
    <location>
        <begin position="181"/>
        <end position="203"/>
    </location>
</feature>
<dbReference type="GO" id="GO:0005886">
    <property type="term" value="C:plasma membrane"/>
    <property type="evidence" value="ECO:0007669"/>
    <property type="project" value="UniProtKB-SubCell"/>
</dbReference>
<feature type="transmembrane region" description="Helical" evidence="7">
    <location>
        <begin position="140"/>
        <end position="160"/>
    </location>
</feature>
<evidence type="ECO:0000313" key="10">
    <source>
        <dbReference type="Proteomes" id="UP000595841"/>
    </source>
</evidence>
<gene>
    <name evidence="9" type="ORF">JI735_28860</name>
</gene>
<evidence type="ECO:0000256" key="1">
    <source>
        <dbReference type="ARBA" id="ARBA00004651"/>
    </source>
</evidence>
<dbReference type="RefSeq" id="WP_039837710.1">
    <property type="nucleotide sequence ID" value="NZ_CP068595.1"/>
</dbReference>
<dbReference type="KEGG" id="pson:JI735_28860"/>